<keyword evidence="2" id="KW-0229">DNA integration</keyword>
<keyword evidence="4" id="KW-0233">DNA recombination</keyword>
<dbReference type="Pfam" id="PF22022">
    <property type="entry name" value="Phage_int_M"/>
    <property type="match status" value="1"/>
</dbReference>
<dbReference type="EMBL" id="JAEMHK010000003">
    <property type="protein sequence ID" value="MBJ6799762.1"/>
    <property type="molecule type" value="Genomic_DNA"/>
</dbReference>
<name>A0ABS0YQM4_9BACT</name>
<dbReference type="SUPFAM" id="SSF56349">
    <property type="entry name" value="DNA breaking-rejoining enzymes"/>
    <property type="match status" value="1"/>
</dbReference>
<dbReference type="Pfam" id="PF00589">
    <property type="entry name" value="Phage_integrase"/>
    <property type="match status" value="1"/>
</dbReference>
<dbReference type="Gene3D" id="1.10.443.10">
    <property type="entry name" value="Intergrase catalytic core"/>
    <property type="match status" value="1"/>
</dbReference>
<evidence type="ECO:0000256" key="3">
    <source>
        <dbReference type="ARBA" id="ARBA00023125"/>
    </source>
</evidence>
<dbReference type="Proteomes" id="UP000641025">
    <property type="component" value="Unassembled WGS sequence"/>
</dbReference>
<dbReference type="InterPro" id="IPR010998">
    <property type="entry name" value="Integrase_recombinase_N"/>
</dbReference>
<organism evidence="6 7">
    <name type="scientific">Geomonas propionica</name>
    <dbReference type="NCBI Taxonomy" id="2798582"/>
    <lineage>
        <taxon>Bacteria</taxon>
        <taxon>Pseudomonadati</taxon>
        <taxon>Thermodesulfobacteriota</taxon>
        <taxon>Desulfuromonadia</taxon>
        <taxon>Geobacterales</taxon>
        <taxon>Geobacteraceae</taxon>
        <taxon>Geomonas</taxon>
    </lineage>
</organism>
<feature type="domain" description="Tyr recombinase" evidence="5">
    <location>
        <begin position="219"/>
        <end position="422"/>
    </location>
</feature>
<evidence type="ECO:0000313" key="7">
    <source>
        <dbReference type="Proteomes" id="UP000641025"/>
    </source>
</evidence>
<proteinExistence type="inferred from homology"/>
<protein>
    <submittedName>
        <fullName evidence="6">Site-specific integrase</fullName>
    </submittedName>
</protein>
<dbReference type="RefSeq" id="WP_199394264.1">
    <property type="nucleotide sequence ID" value="NZ_JAEMHK010000003.1"/>
</dbReference>
<keyword evidence="7" id="KW-1185">Reference proteome</keyword>
<evidence type="ECO:0000259" key="5">
    <source>
        <dbReference type="PROSITE" id="PS51898"/>
    </source>
</evidence>
<dbReference type="Gene3D" id="3.30.160.390">
    <property type="entry name" value="Integrase, DNA-binding domain"/>
    <property type="match status" value="1"/>
</dbReference>
<dbReference type="InterPro" id="IPR038488">
    <property type="entry name" value="Integrase_DNA-bd_sf"/>
</dbReference>
<dbReference type="InterPro" id="IPR013762">
    <property type="entry name" value="Integrase-like_cat_sf"/>
</dbReference>
<dbReference type="Pfam" id="PF13356">
    <property type="entry name" value="Arm-DNA-bind_3"/>
    <property type="match status" value="1"/>
</dbReference>
<dbReference type="InterPro" id="IPR050808">
    <property type="entry name" value="Phage_Integrase"/>
</dbReference>
<comment type="similarity">
    <text evidence="1">Belongs to the 'phage' integrase family.</text>
</comment>
<evidence type="ECO:0000256" key="2">
    <source>
        <dbReference type="ARBA" id="ARBA00022908"/>
    </source>
</evidence>
<evidence type="ECO:0000256" key="1">
    <source>
        <dbReference type="ARBA" id="ARBA00008857"/>
    </source>
</evidence>
<dbReference type="PANTHER" id="PTHR30629">
    <property type="entry name" value="PROPHAGE INTEGRASE"/>
    <property type="match status" value="1"/>
</dbReference>
<evidence type="ECO:0000313" key="6">
    <source>
        <dbReference type="EMBL" id="MBJ6799762.1"/>
    </source>
</evidence>
<dbReference type="InterPro" id="IPR053876">
    <property type="entry name" value="Phage_int_M"/>
</dbReference>
<dbReference type="InterPro" id="IPR011010">
    <property type="entry name" value="DNA_brk_join_enz"/>
</dbReference>
<dbReference type="Gene3D" id="1.10.150.130">
    <property type="match status" value="1"/>
</dbReference>
<evidence type="ECO:0000256" key="4">
    <source>
        <dbReference type="ARBA" id="ARBA00023172"/>
    </source>
</evidence>
<dbReference type="InterPro" id="IPR025166">
    <property type="entry name" value="Integrase_DNA_bind_dom"/>
</dbReference>
<keyword evidence="3" id="KW-0238">DNA-binding</keyword>
<dbReference type="CDD" id="cd00801">
    <property type="entry name" value="INT_P4_C"/>
    <property type="match status" value="1"/>
</dbReference>
<dbReference type="InterPro" id="IPR002104">
    <property type="entry name" value="Integrase_catalytic"/>
</dbReference>
<reference evidence="6 7" key="1">
    <citation type="submission" date="2020-12" db="EMBL/GenBank/DDBJ databases">
        <title>Geomonas sp. Red259, isolated from paddy soil.</title>
        <authorList>
            <person name="Xu Z."/>
            <person name="Zhang Z."/>
            <person name="Masuda Y."/>
            <person name="Itoh H."/>
            <person name="Senoo K."/>
        </authorList>
    </citation>
    <scope>NUCLEOTIDE SEQUENCE [LARGE SCALE GENOMIC DNA]</scope>
    <source>
        <strain evidence="6 7">Red259</strain>
    </source>
</reference>
<dbReference type="PANTHER" id="PTHR30629:SF2">
    <property type="entry name" value="PROPHAGE INTEGRASE INTS-RELATED"/>
    <property type="match status" value="1"/>
</dbReference>
<gene>
    <name evidence="6" type="ORF">JFN90_06380</name>
</gene>
<comment type="caution">
    <text evidence="6">The sequence shown here is derived from an EMBL/GenBank/DDBJ whole genome shotgun (WGS) entry which is preliminary data.</text>
</comment>
<dbReference type="PROSITE" id="PS51898">
    <property type="entry name" value="TYR_RECOMBINASE"/>
    <property type="match status" value="1"/>
</dbReference>
<accession>A0ABS0YQM4</accession>
<sequence>MSLKTKFGGKFTDIYLDTLRKEIAKTPPPKEVDIREVKGSPGFGIRVRKTGVITFFYMYHFGGKRRMLILGSYNDPRSKVTLSEARQKYNDAIAQVGAGVDPMAKPTTSATDLTVDKVAAEFLEKYSQVYYSPRWHQTVSGVLKNYVLPKLGGRPIKSISRRDIIPILESLLVTKPGQARNTHKALSMMLWFAEDREYIPSNPHTKMTRTLPNLSVPEGKDRFLDDQEIVKVWRRIDRGPGEDSTKRALKFILVTGQRPEEVSSMHRKEINGRWWTIPWSRIKTENKKTLRRKPQDHRVYLSDLAMSLLGDGTEYIFPSFEVKDGEDGLVRRERGPVSRNSLSQRVARGYRCERRKGQVVWFEYYGRPTWTPHDLRRSAKSGMSRINIPKDWSKKVLNHKDSRIDGTYDLHDYDDQKQEALTRWSAHLESLLNLKKPEQPE</sequence>